<organism evidence="1 2">
    <name type="scientific">Ancylostoma duodenale</name>
    <dbReference type="NCBI Taxonomy" id="51022"/>
    <lineage>
        <taxon>Eukaryota</taxon>
        <taxon>Metazoa</taxon>
        <taxon>Ecdysozoa</taxon>
        <taxon>Nematoda</taxon>
        <taxon>Chromadorea</taxon>
        <taxon>Rhabditida</taxon>
        <taxon>Rhabditina</taxon>
        <taxon>Rhabditomorpha</taxon>
        <taxon>Strongyloidea</taxon>
        <taxon>Ancylostomatidae</taxon>
        <taxon>Ancylostomatinae</taxon>
        <taxon>Ancylostoma</taxon>
    </lineage>
</organism>
<proteinExistence type="predicted"/>
<reference evidence="1 2" key="1">
    <citation type="submission" date="2013-12" db="EMBL/GenBank/DDBJ databases">
        <title>Draft genome of the parsitic nematode Ancylostoma duodenale.</title>
        <authorList>
            <person name="Mitreva M."/>
        </authorList>
    </citation>
    <scope>NUCLEOTIDE SEQUENCE [LARGE SCALE GENOMIC DNA]</scope>
    <source>
        <strain evidence="1 2">Zhejiang</strain>
    </source>
</reference>
<evidence type="ECO:0000313" key="1">
    <source>
        <dbReference type="EMBL" id="KIH47879.1"/>
    </source>
</evidence>
<protein>
    <submittedName>
        <fullName evidence="1">Uncharacterized protein</fullName>
    </submittedName>
</protein>
<dbReference type="Proteomes" id="UP000054047">
    <property type="component" value="Unassembled WGS sequence"/>
</dbReference>
<dbReference type="AlphaFoldDB" id="A0A0C2FMI8"/>
<sequence length="269" mass="31294">MAPRKQSQESEPAWLQPILKRWDDYFNRFDKIFEIFIKMQDTQAMILAKLSTLEERCNANFEVCPPTNSAIYSTLVKFQTDAKIVSAKSCRVTWVGIGEREDDASTRAFDREAVREVVETSGDQELLKELNSGKIDFHRHPAVRSRLPNARPRIIKITLRNQELRDRLLQHMRTGRQSLTRQYVHSYARPDYTREEIDYDRALRKKAGVMNETEGKLMYVVRDLAIHKLRVPRDLPSRHSINASHVIERSSLMDNLALPTLHTPPQTSH</sequence>
<dbReference type="EMBL" id="KN764854">
    <property type="protein sequence ID" value="KIH47879.1"/>
    <property type="molecule type" value="Genomic_DNA"/>
</dbReference>
<dbReference type="PANTHER" id="PTHR21459">
    <property type="entry name" value="PROTEIN CBG08968"/>
    <property type="match status" value="1"/>
</dbReference>
<name>A0A0C2FMI8_9BILA</name>
<evidence type="ECO:0000313" key="2">
    <source>
        <dbReference type="Proteomes" id="UP000054047"/>
    </source>
</evidence>
<dbReference type="PANTHER" id="PTHR21459:SF2">
    <property type="entry name" value="PROTEIN CBG08968"/>
    <property type="match status" value="1"/>
</dbReference>
<keyword evidence="2" id="KW-1185">Reference proteome</keyword>
<accession>A0A0C2FMI8</accession>
<dbReference type="OrthoDB" id="5845514at2759"/>
<gene>
    <name evidence="1" type="ORF">ANCDUO_22056</name>
</gene>